<accession>A0A3G6RNT9</accession>
<dbReference type="Proteomes" id="UP000279972">
    <property type="component" value="Chromosome"/>
</dbReference>
<name>A0A3G6RNT9_CHRLC</name>
<dbReference type="InterPro" id="IPR008754">
    <property type="entry name" value="Peptidase_M43"/>
</dbReference>
<dbReference type="NCBIfam" id="TIGR04183">
    <property type="entry name" value="Por_Secre_tail"/>
    <property type="match status" value="1"/>
</dbReference>
<reference evidence="4 7" key="2">
    <citation type="submission" date="2018-11" db="EMBL/GenBank/DDBJ databases">
        <title>Proposal to divide the Flavobacteriaceae and reorganize its genera based on Amino Acid Identity values calculated from whole genome sequences.</title>
        <authorList>
            <person name="Nicholson A.C."/>
            <person name="Gulvik C.A."/>
            <person name="Whitney A.M."/>
            <person name="Humrighouse B.W."/>
            <person name="Bell M."/>
            <person name="Holmes B."/>
            <person name="Steigerwalt A.G."/>
            <person name="Villarma A."/>
            <person name="Sheth M."/>
            <person name="Batra D."/>
            <person name="Pryor J."/>
            <person name="Bernardet J.-F."/>
            <person name="Hugo C."/>
            <person name="Kampfer P."/>
            <person name="Newman J."/>
            <person name="McQuiston J.R."/>
        </authorList>
    </citation>
    <scope>NUCLEOTIDE SEQUENCE [LARGE SCALE GENOMIC DNA]</scope>
    <source>
        <strain evidence="4 7">KC_1864</strain>
    </source>
</reference>
<keyword evidence="1" id="KW-0732">Signal</keyword>
<feature type="domain" description="GEVED" evidence="3">
    <location>
        <begin position="467"/>
        <end position="554"/>
    </location>
</feature>
<dbReference type="EMBL" id="CP033924">
    <property type="protein sequence ID" value="AZA80967.1"/>
    <property type="molecule type" value="Genomic_DNA"/>
</dbReference>
<dbReference type="Pfam" id="PF20009">
    <property type="entry name" value="GEVED"/>
    <property type="match status" value="1"/>
</dbReference>
<dbReference type="AlphaFoldDB" id="A0A3G6RNT9"/>
<reference evidence="5 6" key="1">
    <citation type="submission" date="2018-01" db="EMBL/GenBank/DDBJ databases">
        <title>Draft genome sequences of Chryseobacterium lactis NCTC11390, Chryseobacterium oncorhynchi 701B-08, and Chryseobacterium viscerum 687B-08.</title>
        <authorList>
            <person name="Jeong J.-J."/>
            <person name="Lee Y.J."/>
            <person name="Park B."/>
            <person name="Choi I.-G."/>
            <person name="Kim K.D."/>
        </authorList>
    </citation>
    <scope>NUCLEOTIDE SEQUENCE [LARGE SCALE GENOMIC DNA]</scope>
    <source>
        <strain evidence="5 6">NCTC11390</strain>
    </source>
</reference>
<dbReference type="InterPro" id="IPR024079">
    <property type="entry name" value="MetalloPept_cat_dom_sf"/>
</dbReference>
<dbReference type="KEGG" id="clac:EG342_03130"/>
<gene>
    <name evidence="5" type="ORF">C1637_10810</name>
    <name evidence="4" type="ORF">EG342_03130</name>
</gene>
<dbReference type="Pfam" id="PF05572">
    <property type="entry name" value="Peptidase_M43"/>
    <property type="match status" value="1"/>
</dbReference>
<dbReference type="Gene3D" id="3.40.390.10">
    <property type="entry name" value="Collagenase (Catalytic Domain)"/>
    <property type="match status" value="1"/>
</dbReference>
<dbReference type="Proteomes" id="UP000236262">
    <property type="component" value="Unassembled WGS sequence"/>
</dbReference>
<evidence type="ECO:0000259" key="3">
    <source>
        <dbReference type="Pfam" id="PF20009"/>
    </source>
</evidence>
<keyword evidence="7" id="KW-1185">Reference proteome</keyword>
<evidence type="ECO:0000313" key="6">
    <source>
        <dbReference type="Proteomes" id="UP000236262"/>
    </source>
</evidence>
<organism evidence="5 6">
    <name type="scientific">Chryseobacterium lactis</name>
    <dbReference type="NCBI Taxonomy" id="1241981"/>
    <lineage>
        <taxon>Bacteria</taxon>
        <taxon>Pseudomonadati</taxon>
        <taxon>Bacteroidota</taxon>
        <taxon>Flavobacteriia</taxon>
        <taxon>Flavobacteriales</taxon>
        <taxon>Weeksellaceae</taxon>
        <taxon>Chryseobacterium group</taxon>
        <taxon>Chryseobacterium</taxon>
    </lineage>
</organism>
<proteinExistence type="predicted"/>
<evidence type="ECO:0000313" key="7">
    <source>
        <dbReference type="Proteomes" id="UP000279972"/>
    </source>
</evidence>
<evidence type="ECO:0000259" key="2">
    <source>
        <dbReference type="Pfam" id="PF05572"/>
    </source>
</evidence>
<dbReference type="InterPro" id="IPR045474">
    <property type="entry name" value="GEVED"/>
</dbReference>
<evidence type="ECO:0000256" key="1">
    <source>
        <dbReference type="ARBA" id="ARBA00022729"/>
    </source>
</evidence>
<evidence type="ECO:0000313" key="4">
    <source>
        <dbReference type="EMBL" id="AZA80967.1"/>
    </source>
</evidence>
<dbReference type="RefSeq" id="WP_103291754.1">
    <property type="nucleotide sequence ID" value="NZ_CP033924.1"/>
</dbReference>
<feature type="domain" description="Peptidase M43 pregnancy-associated plasma-A" evidence="2">
    <location>
        <begin position="194"/>
        <end position="348"/>
    </location>
</feature>
<sequence>MKRINIILIILLSINVFSQNRENFCGFDESMRKLDIKYPGLKERREIVEEQLRNMDKQSFLKKNGGTTSWNGLYNGQIFEIPVVVHVIESSAATNANLKVTDQEIINWLDRANKMYATTYGNGFYPEGAGPDGGNVIPFKLVLAKRSPQCTSTTGIVRYNGSSVPLYDASGVKFRLSATNLGTGASDDAIKALAPHWPETSYFNIYVIIGFNGQQQNGGGIMGYARTPDAYDYGYESFMKVATIKRAHNTTLTHELGHAFGLYHTFDGGDFLAPSGSPGYCPPTETDCMVDNDKVCDTEVSGAAYYQDPAPSNSEINPCTGKNYQGVQYNIMNYSNTNRKFTAGQRERAIMLMMEYRKNLINSTAGQDPSVVVPSPVTIVAAQCNPSGIAHPTNNNFAIGPYRVQMGTISSMTNGYDSDESAPIFYADYSTATCIRPAFYTDISAESGTELKVSYLNGFGQADKFKTKVWIDYNNNGSFEDSELVVDNTSANPVARGATVVLANTITPPQSAVKNTYLRMRVAVDAATFNSVAVPDMATACSQLQYGQMEDYAVRITGTLGTSETKLNSDSKLLYVKAENKLRLVGNKNDVFGDYQIYDLSGKLIQKGATKTNEIRIERELPKGAFIINYSDKSKKESKKFLNN</sequence>
<dbReference type="EMBL" id="PPEH01000004">
    <property type="protein sequence ID" value="PNW13312.1"/>
    <property type="molecule type" value="Genomic_DNA"/>
</dbReference>
<protein>
    <submittedName>
        <fullName evidence="5">Secretion protein</fullName>
    </submittedName>
    <submittedName>
        <fullName evidence="4">T9SS C-terminal target domain-containing protein</fullName>
    </submittedName>
</protein>
<dbReference type="GO" id="GO:0008237">
    <property type="term" value="F:metallopeptidase activity"/>
    <property type="evidence" value="ECO:0007669"/>
    <property type="project" value="InterPro"/>
</dbReference>
<dbReference type="SUPFAM" id="SSF55486">
    <property type="entry name" value="Metalloproteases ('zincins'), catalytic domain"/>
    <property type="match status" value="1"/>
</dbReference>
<dbReference type="OrthoDB" id="6385856at2"/>
<dbReference type="InterPro" id="IPR026444">
    <property type="entry name" value="Secre_tail"/>
</dbReference>
<evidence type="ECO:0000313" key="5">
    <source>
        <dbReference type="EMBL" id="PNW13312.1"/>
    </source>
</evidence>